<keyword evidence="5" id="KW-1185">Reference proteome</keyword>
<protein>
    <submittedName>
        <fullName evidence="2">Uncharacterized protein</fullName>
    </submittedName>
</protein>
<organism evidence="2 4">
    <name type="scientific">Moraxella nonliquefaciens</name>
    <dbReference type="NCBI Taxonomy" id="478"/>
    <lineage>
        <taxon>Bacteria</taxon>
        <taxon>Pseudomonadati</taxon>
        <taxon>Pseudomonadota</taxon>
        <taxon>Gammaproteobacteria</taxon>
        <taxon>Moraxellales</taxon>
        <taxon>Moraxellaceae</taxon>
        <taxon>Moraxella</taxon>
    </lineage>
</organism>
<reference evidence="2 4" key="1">
    <citation type="submission" date="2016-05" db="EMBL/GenBank/DDBJ databases">
        <title>Draft genome sequence of Moraxella nonliquefaciens CCUG 348T.</title>
        <authorList>
            <person name="Salva-Serra F."/>
            <person name="Engstrom-Jakobsson H."/>
            <person name="Thorell K."/>
            <person name="Gonzales-Siles L."/>
            <person name="Karlsson R."/>
            <person name="Boulund F."/>
            <person name="Engstrand L."/>
            <person name="Kristiansson E."/>
            <person name="Moore E."/>
        </authorList>
    </citation>
    <scope>NUCLEOTIDE SEQUENCE [LARGE SCALE GENOMIC DNA]</scope>
    <source>
        <strain evidence="2 4">CCUG 348</strain>
    </source>
</reference>
<keyword evidence="1" id="KW-0472">Membrane</keyword>
<dbReference type="Proteomes" id="UP000092575">
    <property type="component" value="Unassembled WGS sequence"/>
</dbReference>
<reference evidence="3 5" key="2">
    <citation type="submission" date="2020-12" db="EMBL/GenBank/DDBJ databases">
        <title>FDA dAtabase for Regulatory Grade micrObial Sequences (FDA-ARGOS): Supporting development and validation of Infectious Disease Dx tests.</title>
        <authorList>
            <person name="Sproer C."/>
            <person name="Gronow S."/>
            <person name="Severitt S."/>
            <person name="Schroder I."/>
            <person name="Tallon L."/>
            <person name="Sadzewicz L."/>
            <person name="Zhao X."/>
            <person name="Boylan J."/>
            <person name="Ott S."/>
            <person name="Bowen H."/>
            <person name="Vavikolanu K."/>
            <person name="Mehta A."/>
            <person name="Aluvathingal J."/>
            <person name="Nadendla S."/>
            <person name="Lowell S."/>
            <person name="Myers T."/>
            <person name="Yan Y."/>
            <person name="Sichtig H."/>
        </authorList>
    </citation>
    <scope>NUCLEOTIDE SEQUENCE [LARGE SCALE GENOMIC DNA]</scope>
    <source>
        <strain evidence="3 5">FDAARGOS_869</strain>
    </source>
</reference>
<dbReference type="STRING" id="478.A7456_06985"/>
<evidence type="ECO:0000313" key="4">
    <source>
        <dbReference type="Proteomes" id="UP000092575"/>
    </source>
</evidence>
<evidence type="ECO:0000313" key="3">
    <source>
        <dbReference type="EMBL" id="QPT44916.1"/>
    </source>
</evidence>
<dbReference type="AlphaFoldDB" id="A0A1B8QHF0"/>
<evidence type="ECO:0000256" key="1">
    <source>
        <dbReference type="SAM" id="Phobius"/>
    </source>
</evidence>
<dbReference type="EMBL" id="CP065728">
    <property type="protein sequence ID" value="QPT44916.1"/>
    <property type="molecule type" value="Genomic_DNA"/>
</dbReference>
<dbReference type="Proteomes" id="UP000594834">
    <property type="component" value="Chromosome"/>
</dbReference>
<evidence type="ECO:0000313" key="2">
    <source>
        <dbReference type="EMBL" id="OBX82783.1"/>
    </source>
</evidence>
<name>A0A1B8QHF0_MORNO</name>
<sequence length="175" mass="21114">MNLLTRIMQVVVAMIGAIVIGFYLYQIYKPKQIDPYRQANPYLYDRKYYNVPTEEQLRKLIDELTNYDQNYDHNFYIKKAKFSPSSLTRGWSQADKTEEIKKQINKRQFMLLKTDKGDVYCKGEIMIEFGMDLNIRTQKRWFFISVSWSNDNECRKYWWGGKNPRALRDNHQPVR</sequence>
<gene>
    <name evidence="2" type="ORF">A7456_06985</name>
    <name evidence="3" type="ORF">I6G26_02455</name>
</gene>
<dbReference type="EMBL" id="LXTW01000036">
    <property type="protein sequence ID" value="OBX82783.1"/>
    <property type="molecule type" value="Genomic_DNA"/>
</dbReference>
<keyword evidence="1" id="KW-1133">Transmembrane helix</keyword>
<proteinExistence type="predicted"/>
<feature type="transmembrane region" description="Helical" evidence="1">
    <location>
        <begin position="6"/>
        <end position="25"/>
    </location>
</feature>
<accession>A0A1B8QHF0</accession>
<keyword evidence="1" id="KW-0812">Transmembrane</keyword>
<dbReference type="RefSeq" id="WP_067010450.1">
    <property type="nucleotide sequence ID" value="NZ_CP065728.1"/>
</dbReference>
<evidence type="ECO:0000313" key="5">
    <source>
        <dbReference type="Proteomes" id="UP000594834"/>
    </source>
</evidence>